<dbReference type="InterPro" id="IPR000209">
    <property type="entry name" value="Peptidase_S8/S53_dom"/>
</dbReference>
<dbReference type="Pfam" id="PF00082">
    <property type="entry name" value="Peptidase_S8"/>
    <property type="match status" value="1"/>
</dbReference>
<evidence type="ECO:0000259" key="14">
    <source>
        <dbReference type="Pfam" id="PF17766"/>
    </source>
</evidence>
<comment type="subcellular location">
    <subcellularLocation>
        <location evidence="2">Secreted</location>
        <location evidence="2">Extracellular space</location>
        <location evidence="2">Apoplast</location>
    </subcellularLocation>
</comment>
<keyword evidence="6 11" id="KW-0645">Protease</keyword>
<dbReference type="CDD" id="cd04852">
    <property type="entry name" value="Peptidases_S8_3"/>
    <property type="match status" value="1"/>
</dbReference>
<dbReference type="InterPro" id="IPR015500">
    <property type="entry name" value="Peptidase_S8_subtilisin-rel"/>
</dbReference>
<dbReference type="Gene3D" id="2.60.40.2310">
    <property type="match status" value="1"/>
</dbReference>
<dbReference type="InterPro" id="IPR037045">
    <property type="entry name" value="S8pro/Inhibitor_I9_sf"/>
</dbReference>
<comment type="caution">
    <text evidence="15">The sequence shown here is derived from an EMBL/GenBank/DDBJ whole genome shotgun (WGS) entry which is preliminary data.</text>
</comment>
<dbReference type="PANTHER" id="PTHR10795">
    <property type="entry name" value="PROPROTEIN CONVERTASE SUBTILISIN/KEXIN"/>
    <property type="match status" value="1"/>
</dbReference>
<dbReference type="Proteomes" id="UP001187192">
    <property type="component" value="Unassembled WGS sequence"/>
</dbReference>
<dbReference type="FunFam" id="3.40.50.200:FF:000006">
    <property type="entry name" value="Subtilisin-like protease SBT1.5"/>
    <property type="match status" value="1"/>
</dbReference>
<gene>
    <name evidence="15" type="ORF">TIFTF001_003154</name>
</gene>
<dbReference type="PRINTS" id="PR00723">
    <property type="entry name" value="SUBTILISIN"/>
</dbReference>
<evidence type="ECO:0000259" key="13">
    <source>
        <dbReference type="Pfam" id="PF05922"/>
    </source>
</evidence>
<keyword evidence="9 11" id="KW-0720">Serine protease</keyword>
<evidence type="ECO:0000313" key="15">
    <source>
        <dbReference type="EMBL" id="GMN31216.1"/>
    </source>
</evidence>
<dbReference type="GO" id="GO:0009610">
    <property type="term" value="P:response to symbiotic fungus"/>
    <property type="evidence" value="ECO:0007669"/>
    <property type="project" value="UniProtKB-ARBA"/>
</dbReference>
<dbReference type="GO" id="GO:0048046">
    <property type="term" value="C:apoplast"/>
    <property type="evidence" value="ECO:0007669"/>
    <property type="project" value="UniProtKB-SubCell"/>
</dbReference>
<dbReference type="FunFam" id="3.50.30.30:FF:000005">
    <property type="entry name" value="subtilisin-like protease SBT1.5"/>
    <property type="match status" value="1"/>
</dbReference>
<evidence type="ECO:0000256" key="1">
    <source>
        <dbReference type="ARBA" id="ARBA00002076"/>
    </source>
</evidence>
<name>A0AA87ZR86_FICCA</name>
<keyword evidence="5" id="KW-0964">Secreted</keyword>
<reference evidence="15" key="1">
    <citation type="submission" date="2023-07" db="EMBL/GenBank/DDBJ databases">
        <title>draft genome sequence of fig (Ficus carica).</title>
        <authorList>
            <person name="Takahashi T."/>
            <person name="Nishimura K."/>
        </authorList>
    </citation>
    <scope>NUCLEOTIDE SEQUENCE</scope>
</reference>
<evidence type="ECO:0000256" key="10">
    <source>
        <dbReference type="PIRSR" id="PIRSR615500-1"/>
    </source>
</evidence>
<evidence type="ECO:0000256" key="7">
    <source>
        <dbReference type="ARBA" id="ARBA00022729"/>
    </source>
</evidence>
<proteinExistence type="inferred from homology"/>
<organism evidence="15 16">
    <name type="scientific">Ficus carica</name>
    <name type="common">Common fig</name>
    <dbReference type="NCBI Taxonomy" id="3494"/>
    <lineage>
        <taxon>Eukaryota</taxon>
        <taxon>Viridiplantae</taxon>
        <taxon>Streptophyta</taxon>
        <taxon>Embryophyta</taxon>
        <taxon>Tracheophyta</taxon>
        <taxon>Spermatophyta</taxon>
        <taxon>Magnoliopsida</taxon>
        <taxon>eudicotyledons</taxon>
        <taxon>Gunneridae</taxon>
        <taxon>Pentapetalae</taxon>
        <taxon>rosids</taxon>
        <taxon>fabids</taxon>
        <taxon>Rosales</taxon>
        <taxon>Moraceae</taxon>
        <taxon>Ficeae</taxon>
        <taxon>Ficus</taxon>
    </lineage>
</organism>
<dbReference type="GO" id="GO:0004252">
    <property type="term" value="F:serine-type endopeptidase activity"/>
    <property type="evidence" value="ECO:0007669"/>
    <property type="project" value="UniProtKB-UniRule"/>
</dbReference>
<feature type="domain" description="Subtilisin-like protease fibronectin type-III" evidence="14">
    <location>
        <begin position="612"/>
        <end position="707"/>
    </location>
</feature>
<dbReference type="FunFam" id="2.60.40.2310:FF:000001">
    <property type="entry name" value="Subtilisin-like protease SBT1.5"/>
    <property type="match status" value="1"/>
</dbReference>
<sequence length="719" mass="76104">MVCVRRSKEAARDSMVYSYNHGFSGFAAKLTDSQVQKIANLPGVIRVIPNQFHSLQTTRSWDYLALSPNSPSNLLHDANLGDGIIIGLLDSGIWPESSVFNDSGLTAIPSRWKGRCVFGEQFNATSACNRKLIGAKWFIDGFLADNHQPFNTSDSPDFLSPRDAVGHGTHTSTIAAGSFSVDASFKTLAAGLVRGGAPRARLAMYKVCWNVPRGQCSSADILKAFDEAIHDGVDVLSVSLGTNIPLFSEVDERDGIATGSFHAVVKGIPVVCGAANDGPLSYTVQNTAPWVLTVAATTVDRSFPTRITLGNNATMLGQAMFRGKEVGHTGLVYPENPGLLPTAAGVCESLSLNNTPVVGNVVLCFTTLANRAPVSSAVTAVKTAGGVGVIIAKHPGDALDPCSNDFPCIEVDYELGTMILFYIRSTRSPIVKLSPSTTLVGRPVSTKVAYFSSRGPNSIAPAILKPDIAAPGVSILAASSPFDPFMDGGFALHSGTSMATPHISGIVALLKALHPSWSPAAIKSALVTTAWKTDPFGEPVFAEGSPQKLANPFDFGGGIVNPNKAAKPGLVYDMGTADYTNYLCAVGYNDSSISQLVGESTTCPSPKPSILDVNLPSITVPNLQNTVTLTRTVTNVGPLDSEYKALVDPPQGVSVVVEPERLVFNSAVKALSFKVEVSTTHKVNTGFYFGSLTWMDGVHSVTVPMSVRTQIIQFYTDDN</sequence>
<feature type="domain" description="Inhibitor I9" evidence="13">
    <location>
        <begin position="7"/>
        <end position="55"/>
    </location>
</feature>
<dbReference type="PROSITE" id="PS00138">
    <property type="entry name" value="SUBTILASE_SER"/>
    <property type="match status" value="1"/>
</dbReference>
<dbReference type="InterPro" id="IPR010259">
    <property type="entry name" value="S8pro/Inhibitor_I9"/>
</dbReference>
<dbReference type="GO" id="GO:0009609">
    <property type="term" value="P:response to symbiotic bacterium"/>
    <property type="evidence" value="ECO:0007669"/>
    <property type="project" value="UniProtKB-ARBA"/>
</dbReference>
<dbReference type="Pfam" id="PF17766">
    <property type="entry name" value="fn3_6"/>
    <property type="match status" value="1"/>
</dbReference>
<evidence type="ECO:0000313" key="16">
    <source>
        <dbReference type="Proteomes" id="UP001187192"/>
    </source>
</evidence>
<dbReference type="Pfam" id="PF05922">
    <property type="entry name" value="Inhibitor_I9"/>
    <property type="match status" value="1"/>
</dbReference>
<evidence type="ECO:0000256" key="9">
    <source>
        <dbReference type="ARBA" id="ARBA00022825"/>
    </source>
</evidence>
<dbReference type="GO" id="GO:0006508">
    <property type="term" value="P:proteolysis"/>
    <property type="evidence" value="ECO:0007669"/>
    <property type="project" value="UniProtKB-KW"/>
</dbReference>
<dbReference type="InterPro" id="IPR023828">
    <property type="entry name" value="Peptidase_S8_Ser-AS"/>
</dbReference>
<dbReference type="EMBL" id="BTGU01000003">
    <property type="protein sequence ID" value="GMN31216.1"/>
    <property type="molecule type" value="Genomic_DNA"/>
</dbReference>
<evidence type="ECO:0000256" key="4">
    <source>
        <dbReference type="ARBA" id="ARBA00022523"/>
    </source>
</evidence>
<dbReference type="PROSITE" id="PS51892">
    <property type="entry name" value="SUBTILASE"/>
    <property type="match status" value="1"/>
</dbReference>
<keyword evidence="8 11" id="KW-0378">Hydrolase</keyword>
<feature type="active site" description="Charge relay system" evidence="10 11">
    <location>
        <position position="167"/>
    </location>
</feature>
<dbReference type="CDD" id="cd02120">
    <property type="entry name" value="PA_subtilisin_like"/>
    <property type="match status" value="1"/>
</dbReference>
<feature type="domain" description="Peptidase S8/S53" evidence="12">
    <location>
        <begin position="81"/>
        <end position="536"/>
    </location>
</feature>
<accession>A0AA87ZR86</accession>
<dbReference type="InterPro" id="IPR045051">
    <property type="entry name" value="SBT"/>
</dbReference>
<feature type="active site" description="Charge relay system" evidence="10 11">
    <location>
        <position position="497"/>
    </location>
</feature>
<keyword evidence="4" id="KW-0052">Apoplast</keyword>
<evidence type="ECO:0000256" key="6">
    <source>
        <dbReference type="ARBA" id="ARBA00022670"/>
    </source>
</evidence>
<dbReference type="InterPro" id="IPR041469">
    <property type="entry name" value="Subtilisin-like_FN3"/>
</dbReference>
<keyword evidence="7" id="KW-0732">Signal</keyword>
<evidence type="ECO:0000256" key="3">
    <source>
        <dbReference type="ARBA" id="ARBA00011073"/>
    </source>
</evidence>
<dbReference type="InterPro" id="IPR036852">
    <property type="entry name" value="Peptidase_S8/S53_dom_sf"/>
</dbReference>
<protein>
    <submittedName>
        <fullName evidence="15">Uncharacterized protein</fullName>
    </submittedName>
</protein>
<dbReference type="InterPro" id="IPR034197">
    <property type="entry name" value="Peptidases_S8_3"/>
</dbReference>
<dbReference type="AlphaFoldDB" id="A0AA87ZR86"/>
<dbReference type="Gene3D" id="3.30.70.80">
    <property type="entry name" value="Peptidase S8 propeptide/proteinase inhibitor I9"/>
    <property type="match status" value="1"/>
</dbReference>
<evidence type="ECO:0000256" key="5">
    <source>
        <dbReference type="ARBA" id="ARBA00022525"/>
    </source>
</evidence>
<evidence type="ECO:0000256" key="2">
    <source>
        <dbReference type="ARBA" id="ARBA00004271"/>
    </source>
</evidence>
<dbReference type="SUPFAM" id="SSF52743">
    <property type="entry name" value="Subtilisin-like"/>
    <property type="match status" value="1"/>
</dbReference>
<comment type="similarity">
    <text evidence="3 11">Belongs to the peptidase S8 family.</text>
</comment>
<keyword evidence="16" id="KW-1185">Reference proteome</keyword>
<evidence type="ECO:0000259" key="12">
    <source>
        <dbReference type="Pfam" id="PF00082"/>
    </source>
</evidence>
<feature type="active site" description="Charge relay system" evidence="10 11">
    <location>
        <position position="90"/>
    </location>
</feature>
<dbReference type="Gene3D" id="3.50.30.30">
    <property type="match status" value="1"/>
</dbReference>
<comment type="function">
    <text evidence="1">Required for arbuscular mycorrhiza (AM) development during AM symbiosis with AM fungi (e.g. Glomeromycota intraradices).</text>
</comment>
<evidence type="ECO:0000256" key="11">
    <source>
        <dbReference type="PROSITE-ProRule" id="PRU01240"/>
    </source>
</evidence>
<dbReference type="Gene3D" id="3.40.50.200">
    <property type="entry name" value="Peptidase S8/S53 domain"/>
    <property type="match status" value="1"/>
</dbReference>
<evidence type="ECO:0000256" key="8">
    <source>
        <dbReference type="ARBA" id="ARBA00022801"/>
    </source>
</evidence>